<organism evidence="2 3">
    <name type="scientific">Gymnopus androsaceus JB14</name>
    <dbReference type="NCBI Taxonomy" id="1447944"/>
    <lineage>
        <taxon>Eukaryota</taxon>
        <taxon>Fungi</taxon>
        <taxon>Dikarya</taxon>
        <taxon>Basidiomycota</taxon>
        <taxon>Agaricomycotina</taxon>
        <taxon>Agaricomycetes</taxon>
        <taxon>Agaricomycetidae</taxon>
        <taxon>Agaricales</taxon>
        <taxon>Marasmiineae</taxon>
        <taxon>Omphalotaceae</taxon>
        <taxon>Gymnopus</taxon>
    </lineage>
</organism>
<dbReference type="EMBL" id="ML769445">
    <property type="protein sequence ID" value="KAE9401545.1"/>
    <property type="molecule type" value="Genomic_DNA"/>
</dbReference>
<sequence>MDYELLLSRFLDEDSFDAQQVAAATKYQPGDTLVTPDDLDGWGDEFKSNSVYTRRGLAKSLTLIREIASCSLEQFEEAGTQPMSSKKRSTACFIVATFSVR</sequence>
<dbReference type="EMBL" id="ML770385">
    <property type="protein sequence ID" value="KAE9383623.1"/>
    <property type="molecule type" value="Genomic_DNA"/>
</dbReference>
<dbReference type="Proteomes" id="UP000799118">
    <property type="component" value="Unassembled WGS sequence"/>
</dbReference>
<accession>A0A6A4HY86</accession>
<proteinExistence type="predicted"/>
<evidence type="ECO:0000313" key="3">
    <source>
        <dbReference type="Proteomes" id="UP000799118"/>
    </source>
</evidence>
<keyword evidence="3" id="KW-1185">Reference proteome</keyword>
<protein>
    <submittedName>
        <fullName evidence="2">Uncharacterized protein</fullName>
    </submittedName>
</protein>
<dbReference type="AlphaFoldDB" id="A0A6A4HY86"/>
<evidence type="ECO:0000313" key="2">
    <source>
        <dbReference type="EMBL" id="KAE9401545.1"/>
    </source>
</evidence>
<evidence type="ECO:0000313" key="1">
    <source>
        <dbReference type="EMBL" id="KAE9383623.1"/>
    </source>
</evidence>
<gene>
    <name evidence="1" type="ORF">BT96DRAFT_33698</name>
    <name evidence="2" type="ORF">BT96DRAFT_604889</name>
</gene>
<reference evidence="2" key="1">
    <citation type="journal article" date="2019" name="Environ. Microbiol.">
        <title>Fungal ecological strategies reflected in gene transcription - a case study of two litter decomposers.</title>
        <authorList>
            <person name="Barbi F."/>
            <person name="Kohler A."/>
            <person name="Barry K."/>
            <person name="Baskaran P."/>
            <person name="Daum C."/>
            <person name="Fauchery L."/>
            <person name="Ihrmark K."/>
            <person name="Kuo A."/>
            <person name="LaButti K."/>
            <person name="Lipzen A."/>
            <person name="Morin E."/>
            <person name="Grigoriev I.V."/>
            <person name="Henrissat B."/>
            <person name="Lindahl B."/>
            <person name="Martin F."/>
        </authorList>
    </citation>
    <scope>NUCLEOTIDE SEQUENCE</scope>
    <source>
        <strain evidence="2">JB14</strain>
    </source>
</reference>
<name>A0A6A4HY86_9AGAR</name>